<organism evidence="1 2">
    <name type="scientific">Colletotrichum destructivum</name>
    <dbReference type="NCBI Taxonomy" id="34406"/>
    <lineage>
        <taxon>Eukaryota</taxon>
        <taxon>Fungi</taxon>
        <taxon>Dikarya</taxon>
        <taxon>Ascomycota</taxon>
        <taxon>Pezizomycotina</taxon>
        <taxon>Sordariomycetes</taxon>
        <taxon>Hypocreomycetidae</taxon>
        <taxon>Glomerellales</taxon>
        <taxon>Glomerellaceae</taxon>
        <taxon>Colletotrichum</taxon>
        <taxon>Colletotrichum destructivum species complex</taxon>
    </lineage>
</organism>
<gene>
    <name evidence="1" type="ORF">CDEST_10461</name>
</gene>
<proteinExistence type="predicted"/>
<dbReference type="GeneID" id="87946963"/>
<evidence type="ECO:0000313" key="1">
    <source>
        <dbReference type="EMBL" id="WQF85447.1"/>
    </source>
</evidence>
<dbReference type="Proteomes" id="UP001322277">
    <property type="component" value="Chromosome 6"/>
</dbReference>
<dbReference type="AlphaFoldDB" id="A0AAX4IQF1"/>
<evidence type="ECO:0000313" key="2">
    <source>
        <dbReference type="Proteomes" id="UP001322277"/>
    </source>
</evidence>
<dbReference type="EMBL" id="CP137310">
    <property type="protein sequence ID" value="WQF85447.1"/>
    <property type="molecule type" value="Genomic_DNA"/>
</dbReference>
<dbReference type="KEGG" id="cdet:87946963"/>
<keyword evidence="2" id="KW-1185">Reference proteome</keyword>
<accession>A0AAX4IQF1</accession>
<dbReference type="RefSeq" id="XP_062782670.1">
    <property type="nucleotide sequence ID" value="XM_062926619.1"/>
</dbReference>
<name>A0AAX4IQF1_9PEZI</name>
<protein>
    <submittedName>
        <fullName evidence="1">Uncharacterized protein</fullName>
    </submittedName>
</protein>
<reference evidence="2" key="1">
    <citation type="journal article" date="2023" name="bioRxiv">
        <title>Complete genome of the Medicago anthracnose fungus, Colletotrichum destructivum, reveals a mini-chromosome-like region within a core chromosome.</title>
        <authorList>
            <person name="Lapalu N."/>
            <person name="Simon A."/>
            <person name="Lu A."/>
            <person name="Plaumann P.-L."/>
            <person name="Amselem J."/>
            <person name="Pigne S."/>
            <person name="Auger A."/>
            <person name="Koch C."/>
            <person name="Dallery J.-F."/>
            <person name="O'Connell R.J."/>
        </authorList>
    </citation>
    <scope>NUCLEOTIDE SEQUENCE [LARGE SCALE GENOMIC DNA]</scope>
    <source>
        <strain evidence="2">CBS 520.97</strain>
    </source>
</reference>
<sequence>MAPRSLGHRHECMLPLGAWAREKPLSIHTAVLAFQLVLLGRHDPFGFTSNPARKSFEVESPFTWSVKNRDVGGKRRLGVSCEVTVIRCDSRDWDDAKNHLCRVHLDMNMP</sequence>